<dbReference type="Proteomes" id="UP000518266">
    <property type="component" value="Unassembled WGS sequence"/>
</dbReference>
<feature type="non-terminal residue" evidence="1">
    <location>
        <position position="1"/>
    </location>
</feature>
<evidence type="ECO:0000313" key="1">
    <source>
        <dbReference type="EMBL" id="KAF3859673.1"/>
    </source>
</evidence>
<protein>
    <submittedName>
        <fullName evidence="1">Uncharacterized protein</fullName>
    </submittedName>
</protein>
<accession>A0A7J5ZDK9</accession>
<gene>
    <name evidence="1" type="ORF">F7725_022072</name>
</gene>
<comment type="caution">
    <text evidence="1">The sequence shown here is derived from an EMBL/GenBank/DDBJ whole genome shotgun (WGS) entry which is preliminary data.</text>
</comment>
<dbReference type="AlphaFoldDB" id="A0A7J5ZDK9"/>
<sequence>HAAGSFALVEALQRLPVFLHLLHHLRAQLHHRLVMSDGEDQHVERGQAAFSQRHVFLHLRAGQAEPAGPARPLFARLVFTAEPVRVLRHVLRLLHQLRGLQSLHGDDVEGLPVGQPLVVSPLQSSKVVSGLQVIRQVRDVVGELAAVGARETFHRLLTRCPQDVGVDRS</sequence>
<keyword evidence="2" id="KW-1185">Reference proteome</keyword>
<name>A0A7J5ZDK9_DISMA</name>
<organism evidence="1 2">
    <name type="scientific">Dissostichus mawsoni</name>
    <name type="common">Antarctic cod</name>
    <dbReference type="NCBI Taxonomy" id="36200"/>
    <lineage>
        <taxon>Eukaryota</taxon>
        <taxon>Metazoa</taxon>
        <taxon>Chordata</taxon>
        <taxon>Craniata</taxon>
        <taxon>Vertebrata</taxon>
        <taxon>Euteleostomi</taxon>
        <taxon>Actinopterygii</taxon>
        <taxon>Neopterygii</taxon>
        <taxon>Teleostei</taxon>
        <taxon>Neoteleostei</taxon>
        <taxon>Acanthomorphata</taxon>
        <taxon>Eupercaria</taxon>
        <taxon>Perciformes</taxon>
        <taxon>Notothenioidei</taxon>
        <taxon>Nototheniidae</taxon>
        <taxon>Dissostichus</taxon>
    </lineage>
</organism>
<evidence type="ECO:0000313" key="2">
    <source>
        <dbReference type="Proteomes" id="UP000518266"/>
    </source>
</evidence>
<proteinExistence type="predicted"/>
<dbReference type="EMBL" id="JAAKFY010000003">
    <property type="protein sequence ID" value="KAF3859673.1"/>
    <property type="molecule type" value="Genomic_DNA"/>
</dbReference>
<reference evidence="1 2" key="1">
    <citation type="submission" date="2020-03" db="EMBL/GenBank/DDBJ databases">
        <title>Dissostichus mawsoni Genome sequencing and assembly.</title>
        <authorList>
            <person name="Park H."/>
        </authorList>
    </citation>
    <scope>NUCLEOTIDE SEQUENCE [LARGE SCALE GENOMIC DNA]</scope>
    <source>
        <strain evidence="1">DM0001</strain>
        <tissue evidence="1">Muscle</tissue>
    </source>
</reference>